<organism evidence="9 10">
    <name type="scientific">Methanothrix harundinacea (strain 6Ac)</name>
    <name type="common">Methanosaeta harundinacea</name>
    <dbReference type="NCBI Taxonomy" id="1110509"/>
    <lineage>
        <taxon>Archaea</taxon>
        <taxon>Methanobacteriati</taxon>
        <taxon>Methanobacteriota</taxon>
        <taxon>Stenosarchaea group</taxon>
        <taxon>Methanomicrobia</taxon>
        <taxon>Methanotrichales</taxon>
        <taxon>Methanotrichaceae</taxon>
        <taxon>Methanothrix</taxon>
    </lineage>
</organism>
<protein>
    <recommendedName>
        <fullName evidence="2">CO-methylating acetyl-CoA synthase</fullName>
        <ecNumber evidence="2">2.3.1.169</ecNumber>
    </recommendedName>
</protein>
<evidence type="ECO:0000313" key="9">
    <source>
        <dbReference type="EMBL" id="AET64164.1"/>
    </source>
</evidence>
<accession>G7WKY1</accession>
<evidence type="ECO:0000256" key="3">
    <source>
        <dbReference type="ARBA" id="ARBA00022596"/>
    </source>
</evidence>
<evidence type="ECO:0000256" key="4">
    <source>
        <dbReference type="ARBA" id="ARBA00022679"/>
    </source>
</evidence>
<dbReference type="GO" id="GO:0043884">
    <property type="term" value="F:CO-methylating acetyl-CoA synthase activity"/>
    <property type="evidence" value="ECO:0007669"/>
    <property type="project" value="UniProtKB-EC"/>
</dbReference>
<dbReference type="Proteomes" id="UP000005877">
    <property type="component" value="Chromosome"/>
</dbReference>
<keyword evidence="3" id="KW-0533">Nickel</keyword>
<dbReference type="PANTHER" id="PTHR42281">
    <property type="match status" value="1"/>
</dbReference>
<dbReference type="Pfam" id="PF03598">
    <property type="entry name" value="CdhC"/>
    <property type="match status" value="1"/>
</dbReference>
<keyword evidence="6" id="KW-0408">Iron</keyword>
<dbReference type="GO" id="GO:0019385">
    <property type="term" value="P:methanogenesis, from acetate"/>
    <property type="evidence" value="ECO:0007669"/>
    <property type="project" value="UniProtKB-UniPathway"/>
</dbReference>
<dbReference type="SUPFAM" id="SSF56821">
    <property type="entry name" value="Prismane protein-like"/>
    <property type="match status" value="1"/>
</dbReference>
<dbReference type="GO" id="GO:0051536">
    <property type="term" value="F:iron-sulfur cluster binding"/>
    <property type="evidence" value="ECO:0007669"/>
    <property type="project" value="UniProtKB-KW"/>
</dbReference>
<evidence type="ECO:0000256" key="2">
    <source>
        <dbReference type="ARBA" id="ARBA00012244"/>
    </source>
</evidence>
<evidence type="ECO:0000313" key="10">
    <source>
        <dbReference type="Proteomes" id="UP000005877"/>
    </source>
</evidence>
<feature type="domain" description="CO dehydrogenase/acetyl-CoA synthase complex beta subunit C-terminal" evidence="8">
    <location>
        <begin position="192"/>
        <end position="421"/>
    </location>
</feature>
<comment type="pathway">
    <text evidence="1">One-carbon metabolism; methanogenesis from acetate.</text>
</comment>
<dbReference type="Gene3D" id="3.30.1650.10">
    <property type="entry name" value="Bifunctional carbon monoxide dehydrogenase/acetyl-coa synthase(codh/acs), Chain M, domain 3"/>
    <property type="match status" value="1"/>
</dbReference>
<keyword evidence="5" id="KW-0479">Metal-binding</keyword>
<dbReference type="EMBL" id="CP003117">
    <property type="protein sequence ID" value="AET64164.1"/>
    <property type="molecule type" value="Genomic_DNA"/>
</dbReference>
<evidence type="ECO:0000259" key="8">
    <source>
        <dbReference type="Pfam" id="PF19436"/>
    </source>
</evidence>
<dbReference type="NCBIfam" id="TIGR00316">
    <property type="entry name" value="cdhC"/>
    <property type="match status" value="1"/>
</dbReference>
<dbReference type="InterPro" id="IPR004461">
    <property type="entry name" value="CO_DH/Ac-CoA_synth_bsu"/>
</dbReference>
<evidence type="ECO:0000256" key="7">
    <source>
        <dbReference type="ARBA" id="ARBA00023014"/>
    </source>
</evidence>
<dbReference type="PANTHER" id="PTHR42281:SF1">
    <property type="entry name" value="ACETYL-COA DECARBONYLASE_SYNTHASE COMPLEX SUBUNIT BETA 1"/>
    <property type="match status" value="1"/>
</dbReference>
<dbReference type="InterPro" id="IPR045822">
    <property type="entry name" value="ACS_CODH_B_C"/>
</dbReference>
<dbReference type="GO" id="GO:0043885">
    <property type="term" value="F:anaerobic carbon-monoxide dehydrogenase activity"/>
    <property type="evidence" value="ECO:0007669"/>
    <property type="project" value="InterPro"/>
</dbReference>
<keyword evidence="7" id="KW-0411">Iron-sulfur</keyword>
<dbReference type="Pfam" id="PF19436">
    <property type="entry name" value="ACS_CODH_B_C"/>
    <property type="match status" value="1"/>
</dbReference>
<evidence type="ECO:0000256" key="5">
    <source>
        <dbReference type="ARBA" id="ARBA00022723"/>
    </source>
</evidence>
<dbReference type="PATRIC" id="fig|1110509.7.peg.882"/>
<dbReference type="NCBIfam" id="NF003379">
    <property type="entry name" value="PRK04456.1"/>
    <property type="match status" value="1"/>
</dbReference>
<reference evidence="9 10" key="1">
    <citation type="journal article" date="2012" name="PLoS ONE">
        <title>The genome characteristics and predicted function of methyl-group oxidation pathway in the obligate aceticlastic methanogens, Methanosaeta spp.</title>
        <authorList>
            <person name="Zhu J."/>
            <person name="Zheng H."/>
            <person name="Ai G."/>
            <person name="Zhang G."/>
            <person name="Liu D."/>
            <person name="Liu X."/>
            <person name="Dong X."/>
        </authorList>
    </citation>
    <scope>NUCLEOTIDE SEQUENCE [LARGE SCALE GENOMIC DNA]</scope>
    <source>
        <strain evidence="9 10">6Ac</strain>
    </source>
</reference>
<dbReference type="AlphaFoldDB" id="G7WKY1"/>
<sequence>MNAASKYANFVLIMESQTGVVEMAEEIELDMSPMYEGERIRKGDIWVEMGGPKAKAFELSVAGSMNEVQDGKVTVVGPDISAIPEGSTIPFGMIFKVAGELIEKDLESIIERRNHALLSYVHGLMHLNQRDAIWMRAGLDLKKAGVTSFEQVFKNVMNLYKAEMPFIEKMEVTVLTDPAAVEKGLEQAHAAYHARDERAKGLHDEEVDVFYGCTLCQAFAPTSACCVTPDRPSLCGAITWFDGRAAAKVDPEGPQFAIPKTGVIDEIAGEYESVNEMAGSRSGGEYSRMALYTFFDAPHTSCGCFETIGFYMPEVDGIGVVDRDFRNPTPNGLPFSTMAGQAGGGKQVVGFLGMGILYYFSPKFLQADGGWRRIVWMPKQLKERVKDGIDPEMFSKIATEEDAPDLAALKAFLLKVDHPVVDGVERKVDGKKVTEGWKVEDPSEYEEQVIAFIEETGGDIDVDAIKAKLNMSEGQFMQVIEYLQNEGILE</sequence>
<keyword evidence="4" id="KW-0808">Transferase</keyword>
<evidence type="ECO:0000256" key="1">
    <source>
        <dbReference type="ARBA" id="ARBA00004905"/>
    </source>
</evidence>
<name>G7WKY1_METH6</name>
<dbReference type="Gene3D" id="3.40.1470.10">
    <property type="entry name" value="Bifunctional carbon monoxide dehydrogenase/acetyl-coa synthase(codh/acs), Chain M, domain 5"/>
    <property type="match status" value="1"/>
</dbReference>
<dbReference type="KEGG" id="mhi:Mhar_0791"/>
<dbReference type="InterPro" id="IPR011254">
    <property type="entry name" value="Prismane-like_sf"/>
</dbReference>
<gene>
    <name evidence="9" type="ordered locus">Mhar_0791</name>
</gene>
<dbReference type="GO" id="GO:0006084">
    <property type="term" value="P:acetyl-CoA metabolic process"/>
    <property type="evidence" value="ECO:0007669"/>
    <property type="project" value="InterPro"/>
</dbReference>
<keyword evidence="10" id="KW-1185">Reference proteome</keyword>
<dbReference type="EC" id="2.3.1.169" evidence="2"/>
<dbReference type="STRING" id="1110509.Mhar_0791"/>
<dbReference type="UniPathway" id="UPA00642"/>
<evidence type="ECO:0000256" key="6">
    <source>
        <dbReference type="ARBA" id="ARBA00023004"/>
    </source>
</evidence>
<dbReference type="InterPro" id="IPR038571">
    <property type="entry name" value="CO_DH/Ac-CoA_synth_bsu_3_sf"/>
</dbReference>
<dbReference type="GO" id="GO:0046872">
    <property type="term" value="F:metal ion binding"/>
    <property type="evidence" value="ECO:0007669"/>
    <property type="project" value="UniProtKB-KW"/>
</dbReference>
<dbReference type="Gene3D" id="3.40.970.20">
    <property type="entry name" value="Carbon monoxide dehydrogenase alpha subunit. Chain D, domain 4"/>
    <property type="match status" value="1"/>
</dbReference>
<proteinExistence type="predicted"/>
<dbReference type="HOGENOM" id="CLU_613408_0_0_2"/>